<proteinExistence type="predicted"/>
<gene>
    <name evidence="2" type="ORF">GMARGA_LOCUS19891</name>
</gene>
<evidence type="ECO:0000256" key="1">
    <source>
        <dbReference type="SAM" id="MobiDB-lite"/>
    </source>
</evidence>
<keyword evidence="3" id="KW-1185">Reference proteome</keyword>
<protein>
    <submittedName>
        <fullName evidence="2">39317_t:CDS:1</fullName>
    </submittedName>
</protein>
<name>A0ABN7VL11_GIGMA</name>
<feature type="region of interest" description="Disordered" evidence="1">
    <location>
        <begin position="1"/>
        <end position="22"/>
    </location>
</feature>
<evidence type="ECO:0000313" key="3">
    <source>
        <dbReference type="Proteomes" id="UP000789901"/>
    </source>
</evidence>
<reference evidence="2 3" key="1">
    <citation type="submission" date="2021-06" db="EMBL/GenBank/DDBJ databases">
        <authorList>
            <person name="Kallberg Y."/>
            <person name="Tangrot J."/>
            <person name="Rosling A."/>
        </authorList>
    </citation>
    <scope>NUCLEOTIDE SEQUENCE [LARGE SCALE GENOMIC DNA]</scope>
    <source>
        <strain evidence="2 3">120-4 pot B 10/14</strain>
    </source>
</reference>
<accession>A0ABN7VL11</accession>
<dbReference type="Proteomes" id="UP000789901">
    <property type="component" value="Unassembled WGS sequence"/>
</dbReference>
<sequence>MGDNTSNSSSESSGDYSSSDVSSEVMGDIISDTLNDTLNKKTFVFDERKKPNKTIFKFMDFFDISQSIDVTLHYFDDIDTITGRVIDEYNLNVKLSDIRLVSSLAHESHRSSDDIRYLKSLEE</sequence>
<organism evidence="2 3">
    <name type="scientific">Gigaspora margarita</name>
    <dbReference type="NCBI Taxonomy" id="4874"/>
    <lineage>
        <taxon>Eukaryota</taxon>
        <taxon>Fungi</taxon>
        <taxon>Fungi incertae sedis</taxon>
        <taxon>Mucoromycota</taxon>
        <taxon>Glomeromycotina</taxon>
        <taxon>Glomeromycetes</taxon>
        <taxon>Diversisporales</taxon>
        <taxon>Gigasporaceae</taxon>
        <taxon>Gigaspora</taxon>
    </lineage>
</organism>
<evidence type="ECO:0000313" key="2">
    <source>
        <dbReference type="EMBL" id="CAG8782173.1"/>
    </source>
</evidence>
<dbReference type="EMBL" id="CAJVQB010016965">
    <property type="protein sequence ID" value="CAG8782173.1"/>
    <property type="molecule type" value="Genomic_DNA"/>
</dbReference>
<comment type="caution">
    <text evidence="2">The sequence shown here is derived from an EMBL/GenBank/DDBJ whole genome shotgun (WGS) entry which is preliminary data.</text>
</comment>